<dbReference type="InterPro" id="IPR020904">
    <property type="entry name" value="Sc_DH/Rdtase_CS"/>
</dbReference>
<dbReference type="Gene3D" id="3.40.50.720">
    <property type="entry name" value="NAD(P)-binding Rossmann-like Domain"/>
    <property type="match status" value="1"/>
</dbReference>
<proteinExistence type="inferred from homology"/>
<dbReference type="PRINTS" id="PR00081">
    <property type="entry name" value="GDHRDH"/>
</dbReference>
<sequence length="257" mass="27386">MADLLSGDTAVVTGASSGNGRAIARTFADNGADVVVADIREEPRLGGTPTHELIVEETASQAAYVECDVRSNDDLRAAVDQADEFGGIDVMVNNAGIFAHNEDLFGVDEDEYRTMMDVNAKGPYFGSQYAAERMQESGGGNIINLSSINGDVGTRSNVVYCASKGAVRVMTYALADALGPDIRVNAIHPGMIETAQIVEDYDHLEEEKRQERLETIPLGRQGRPEEIAKAALFLASDLASYVNAASLVVDGGVVNTR</sequence>
<dbReference type="InterPro" id="IPR002347">
    <property type="entry name" value="SDR_fam"/>
</dbReference>
<dbReference type="CDD" id="cd05233">
    <property type="entry name" value="SDR_c"/>
    <property type="match status" value="1"/>
</dbReference>
<dbReference type="SUPFAM" id="SSF51735">
    <property type="entry name" value="NAD(P)-binding Rossmann-fold domains"/>
    <property type="match status" value="1"/>
</dbReference>
<keyword evidence="2" id="KW-0560">Oxidoreductase</keyword>
<dbReference type="Proteomes" id="UP000546257">
    <property type="component" value="Unassembled WGS sequence"/>
</dbReference>
<gene>
    <name evidence="3" type="ORF">H5V44_09780</name>
</gene>
<dbReference type="EMBL" id="JACKXD010000003">
    <property type="protein sequence ID" value="MBB6646574.1"/>
    <property type="molecule type" value="Genomic_DNA"/>
</dbReference>
<dbReference type="GO" id="GO:0016491">
    <property type="term" value="F:oxidoreductase activity"/>
    <property type="evidence" value="ECO:0007669"/>
    <property type="project" value="UniProtKB-KW"/>
</dbReference>
<reference evidence="3 4" key="1">
    <citation type="submission" date="2020-08" db="EMBL/GenBank/DDBJ databases">
        <authorList>
            <person name="Seo M.-J."/>
        </authorList>
    </citation>
    <scope>NUCLEOTIDE SEQUENCE [LARGE SCALE GENOMIC DNA]</scope>
    <source>
        <strain evidence="3 4">MBLA0160</strain>
    </source>
</reference>
<dbReference type="AlphaFoldDB" id="A0A7J9SHY5"/>
<comment type="caution">
    <text evidence="3">The sequence shown here is derived from an EMBL/GenBank/DDBJ whole genome shotgun (WGS) entry which is preliminary data.</text>
</comment>
<dbReference type="FunFam" id="3.40.50.720:FF:000084">
    <property type="entry name" value="Short-chain dehydrogenase reductase"/>
    <property type="match status" value="1"/>
</dbReference>
<dbReference type="RefSeq" id="WP_185192940.1">
    <property type="nucleotide sequence ID" value="NZ_JACKXD010000003.1"/>
</dbReference>
<comment type="similarity">
    <text evidence="1">Belongs to the short-chain dehydrogenases/reductases (SDR) family.</text>
</comment>
<organism evidence="3 4">
    <name type="scientific">Halobellus ruber</name>
    <dbReference type="NCBI Taxonomy" id="2761102"/>
    <lineage>
        <taxon>Archaea</taxon>
        <taxon>Methanobacteriati</taxon>
        <taxon>Methanobacteriota</taxon>
        <taxon>Stenosarchaea group</taxon>
        <taxon>Halobacteria</taxon>
        <taxon>Halobacteriales</taxon>
        <taxon>Haloferacaceae</taxon>
        <taxon>Halobellus</taxon>
    </lineage>
</organism>
<evidence type="ECO:0000256" key="1">
    <source>
        <dbReference type="ARBA" id="ARBA00006484"/>
    </source>
</evidence>
<name>A0A7J9SHY5_9EURY</name>
<keyword evidence="4" id="KW-1185">Reference proteome</keyword>
<evidence type="ECO:0000313" key="4">
    <source>
        <dbReference type="Proteomes" id="UP000546257"/>
    </source>
</evidence>
<dbReference type="PROSITE" id="PS00061">
    <property type="entry name" value="ADH_SHORT"/>
    <property type="match status" value="1"/>
</dbReference>
<dbReference type="PANTHER" id="PTHR43639:SF1">
    <property type="entry name" value="SHORT-CHAIN DEHYDROGENASE_REDUCTASE FAMILY PROTEIN"/>
    <property type="match status" value="1"/>
</dbReference>
<accession>A0A7J9SHY5</accession>
<evidence type="ECO:0000256" key="2">
    <source>
        <dbReference type="ARBA" id="ARBA00023002"/>
    </source>
</evidence>
<protein>
    <submittedName>
        <fullName evidence="3">SDR family oxidoreductase</fullName>
    </submittedName>
</protein>
<dbReference type="Pfam" id="PF13561">
    <property type="entry name" value="adh_short_C2"/>
    <property type="match status" value="1"/>
</dbReference>
<evidence type="ECO:0000313" key="3">
    <source>
        <dbReference type="EMBL" id="MBB6646574.1"/>
    </source>
</evidence>
<dbReference type="PANTHER" id="PTHR43639">
    <property type="entry name" value="OXIDOREDUCTASE, SHORT-CHAIN DEHYDROGENASE/REDUCTASE FAMILY (AFU_ORTHOLOGUE AFUA_5G02870)"/>
    <property type="match status" value="1"/>
</dbReference>
<dbReference type="PRINTS" id="PR00080">
    <property type="entry name" value="SDRFAMILY"/>
</dbReference>
<dbReference type="InterPro" id="IPR036291">
    <property type="entry name" value="NAD(P)-bd_dom_sf"/>
</dbReference>
<dbReference type="NCBIfam" id="NF005559">
    <property type="entry name" value="PRK07231.1"/>
    <property type="match status" value="1"/>
</dbReference>